<keyword evidence="2" id="KW-0614">Plasmid</keyword>
<accession>A0AB39BNG2</accession>
<protein>
    <submittedName>
        <fullName evidence="2">Uncharacterized protein</fullName>
    </submittedName>
</protein>
<name>A0AB39BNG2_9BACI</name>
<reference evidence="2" key="1">
    <citation type="submission" date="2024-07" db="EMBL/GenBank/DDBJ databases">
        <title>Identification and characteristics of an arsenic-resistant bacterial isolate, which belongs to a novel species.</title>
        <authorList>
            <person name="Juszczyk A."/>
            <person name="Kowalczyk A."/>
            <person name="Was K."/>
            <person name="Kosowicz W."/>
            <person name="Budzyn A."/>
            <person name="Latowski D."/>
        </authorList>
    </citation>
    <scope>NUCLEOTIDE SEQUENCE</scope>
    <source>
        <strain evidence="2">As8PL</strain>
        <plasmid evidence="2">unnamed</plasmid>
    </source>
</reference>
<feature type="region of interest" description="Disordered" evidence="1">
    <location>
        <begin position="1"/>
        <end position="20"/>
    </location>
</feature>
<sequence length="60" mass="7144">MYKHYKEAEEVLNDTSQHVSKKVAAEDHMKYLIQEMNNLTGRESLEKIKRMVDFHMAHPL</sequence>
<gene>
    <name evidence="2" type="ORF">AB3N04_00790</name>
</gene>
<dbReference type="RefSeq" id="WP_368502664.1">
    <property type="nucleotide sequence ID" value="NZ_CP162550.1"/>
</dbReference>
<evidence type="ECO:0000256" key="1">
    <source>
        <dbReference type="SAM" id="MobiDB-lite"/>
    </source>
</evidence>
<evidence type="ECO:0000313" key="2">
    <source>
        <dbReference type="EMBL" id="XDI35046.1"/>
    </source>
</evidence>
<dbReference type="EMBL" id="CP162550">
    <property type="protein sequence ID" value="XDI35046.1"/>
    <property type="molecule type" value="Genomic_DNA"/>
</dbReference>
<organism evidence="2">
    <name type="scientific">Alkalihalophilus sp. As8PL</name>
    <dbReference type="NCBI Taxonomy" id="3237103"/>
    <lineage>
        <taxon>Bacteria</taxon>
        <taxon>Bacillati</taxon>
        <taxon>Bacillota</taxon>
        <taxon>Bacilli</taxon>
        <taxon>Bacillales</taxon>
        <taxon>Bacillaceae</taxon>
        <taxon>Alkalihalophilus</taxon>
    </lineage>
</organism>
<proteinExistence type="predicted"/>
<dbReference type="AlphaFoldDB" id="A0AB39BNG2"/>
<geneLocation type="plasmid" evidence="2">
    <name>unnamed</name>
</geneLocation>